<sequence length="50" mass="5637">MPLGKLMCWVCMAFFVFVVVLLTLEDDTRQALLVTPAVVYRTGAGLVVYW</sequence>
<keyword evidence="1" id="KW-0472">Membrane</keyword>
<dbReference type="EMBL" id="CAADIS010000005">
    <property type="protein sequence ID" value="VFS34312.1"/>
    <property type="molecule type" value="Genomic_DNA"/>
</dbReference>
<proteinExistence type="predicted"/>
<keyword evidence="1" id="KW-1133">Transmembrane helix</keyword>
<gene>
    <name evidence="2" type="primary">cycA_3</name>
    <name evidence="2" type="ORF">NCTC9001_04906</name>
</gene>
<reference evidence="2 3" key="1">
    <citation type="submission" date="2019-03" db="EMBL/GenBank/DDBJ databases">
        <authorList>
            <consortium name="Pathogen Informatics"/>
        </authorList>
    </citation>
    <scope>NUCLEOTIDE SEQUENCE [LARGE SCALE GENOMIC DNA]</scope>
    <source>
        <strain evidence="2 3">NCTC9001</strain>
    </source>
</reference>
<organism evidence="2 3">
    <name type="scientific">Escherichia coli</name>
    <dbReference type="NCBI Taxonomy" id="562"/>
    <lineage>
        <taxon>Bacteria</taxon>
        <taxon>Pseudomonadati</taxon>
        <taxon>Pseudomonadota</taxon>
        <taxon>Gammaproteobacteria</taxon>
        <taxon>Enterobacterales</taxon>
        <taxon>Enterobacteriaceae</taxon>
        <taxon>Escherichia</taxon>
    </lineage>
</organism>
<evidence type="ECO:0000313" key="3">
    <source>
        <dbReference type="Proteomes" id="UP000372890"/>
    </source>
</evidence>
<keyword evidence="1" id="KW-0812">Transmembrane</keyword>
<name>A0A484YDT9_ECOLX</name>
<evidence type="ECO:0000313" key="2">
    <source>
        <dbReference type="EMBL" id="VFS34312.1"/>
    </source>
</evidence>
<dbReference type="AlphaFoldDB" id="A0A484YDT9"/>
<feature type="transmembrane region" description="Helical" evidence="1">
    <location>
        <begin position="6"/>
        <end position="24"/>
    </location>
</feature>
<accession>A0A484YDT9</accession>
<protein>
    <submittedName>
        <fullName evidence="2">D-serine/D-alanine/glycine transporter</fullName>
    </submittedName>
</protein>
<dbReference type="Proteomes" id="UP000372890">
    <property type="component" value="Unassembled WGS sequence"/>
</dbReference>
<evidence type="ECO:0000256" key="1">
    <source>
        <dbReference type="SAM" id="Phobius"/>
    </source>
</evidence>